<reference evidence="4" key="1">
    <citation type="journal article" date="2015" name="Nature">
        <title>Complex archaea that bridge the gap between prokaryotes and eukaryotes.</title>
        <authorList>
            <person name="Spang A."/>
            <person name="Saw J.H."/>
            <person name="Jorgensen S.L."/>
            <person name="Zaremba-Niedzwiedzka K."/>
            <person name="Martijn J."/>
            <person name="Lind A.E."/>
            <person name="van Eijk R."/>
            <person name="Schleper C."/>
            <person name="Guy L."/>
            <person name="Ettema T.J."/>
        </authorList>
    </citation>
    <scope>NUCLEOTIDE SEQUENCE</scope>
</reference>
<dbReference type="InterPro" id="IPR013320">
    <property type="entry name" value="ConA-like_dom_sf"/>
</dbReference>
<dbReference type="EMBL" id="LAZR01031502">
    <property type="protein sequence ID" value="KKL53573.1"/>
    <property type="molecule type" value="Genomic_DNA"/>
</dbReference>
<accession>A0A0F9CW32</accession>
<keyword evidence="1" id="KW-0732">Signal</keyword>
<dbReference type="Gene3D" id="2.60.120.200">
    <property type="match status" value="1"/>
</dbReference>
<name>A0A0F9CW32_9ZZZZ</name>
<comment type="caution">
    <text evidence="4">The sequence shown here is derived from an EMBL/GenBank/DDBJ whole genome shotgun (WGS) entry which is preliminary data.</text>
</comment>
<dbReference type="Pfam" id="PF13385">
    <property type="entry name" value="Laminin_G_3"/>
    <property type="match status" value="1"/>
</dbReference>
<evidence type="ECO:0000256" key="1">
    <source>
        <dbReference type="ARBA" id="ARBA00022729"/>
    </source>
</evidence>
<evidence type="ECO:0000259" key="3">
    <source>
        <dbReference type="SMART" id="SM00560"/>
    </source>
</evidence>
<feature type="domain" description="LamG-like jellyroll fold" evidence="3">
    <location>
        <begin position="77"/>
        <end position="207"/>
    </location>
</feature>
<sequence>MSFYHNPRVITDGLVLYFDAKNNKSAVSGSGYWKDLITGNKAVLTNTPIYNSEGYYTFDSASLQYGTYTSIRADLADNRTVSVWAYPTIPDKRQTIVADWHTNGGIGVGIRESNQIAFAYRAVPEESWQYFGSATEIQYNQWYNFTGVYDGNIGNEKVYTNGNKETTAEIIGLSTSYGTIGRRDNGSNYWSGHIAVIQFYNRALTEIEVKQNYIATKGRFGK</sequence>
<evidence type="ECO:0000256" key="2">
    <source>
        <dbReference type="ARBA" id="ARBA00023157"/>
    </source>
</evidence>
<keyword evidence="2" id="KW-1015">Disulfide bond</keyword>
<dbReference type="InterPro" id="IPR006558">
    <property type="entry name" value="LamG-like"/>
</dbReference>
<dbReference type="SUPFAM" id="SSF49899">
    <property type="entry name" value="Concanavalin A-like lectins/glucanases"/>
    <property type="match status" value="1"/>
</dbReference>
<protein>
    <recommendedName>
        <fullName evidence="3">LamG-like jellyroll fold domain-containing protein</fullName>
    </recommendedName>
</protein>
<dbReference type="AlphaFoldDB" id="A0A0F9CW32"/>
<dbReference type="SMART" id="SM00560">
    <property type="entry name" value="LamGL"/>
    <property type="match status" value="1"/>
</dbReference>
<proteinExistence type="predicted"/>
<evidence type="ECO:0000313" key="4">
    <source>
        <dbReference type="EMBL" id="KKL53573.1"/>
    </source>
</evidence>
<gene>
    <name evidence="4" type="ORF">LCGC14_2274090</name>
</gene>
<organism evidence="4">
    <name type="scientific">marine sediment metagenome</name>
    <dbReference type="NCBI Taxonomy" id="412755"/>
    <lineage>
        <taxon>unclassified sequences</taxon>
        <taxon>metagenomes</taxon>
        <taxon>ecological metagenomes</taxon>
    </lineage>
</organism>